<dbReference type="EMBL" id="JAQIZT010000017">
    <property type="protein sequence ID" value="KAJ6959997.1"/>
    <property type="molecule type" value="Genomic_DNA"/>
</dbReference>
<accession>A0AAD6PUG4</accession>
<feature type="signal peptide" evidence="1">
    <location>
        <begin position="1"/>
        <end position="26"/>
    </location>
</feature>
<organism evidence="2 3">
    <name type="scientific">Populus alba x Populus x berolinensis</name>
    <dbReference type="NCBI Taxonomy" id="444605"/>
    <lineage>
        <taxon>Eukaryota</taxon>
        <taxon>Viridiplantae</taxon>
        <taxon>Streptophyta</taxon>
        <taxon>Embryophyta</taxon>
        <taxon>Tracheophyta</taxon>
        <taxon>Spermatophyta</taxon>
        <taxon>Magnoliopsida</taxon>
        <taxon>eudicotyledons</taxon>
        <taxon>Gunneridae</taxon>
        <taxon>Pentapetalae</taxon>
        <taxon>rosids</taxon>
        <taxon>fabids</taxon>
        <taxon>Malpighiales</taxon>
        <taxon>Salicaceae</taxon>
        <taxon>Saliceae</taxon>
        <taxon>Populus</taxon>
    </lineage>
</organism>
<proteinExistence type="predicted"/>
<evidence type="ECO:0000313" key="3">
    <source>
        <dbReference type="Proteomes" id="UP001164929"/>
    </source>
</evidence>
<evidence type="ECO:0000256" key="1">
    <source>
        <dbReference type="SAM" id="SignalP"/>
    </source>
</evidence>
<keyword evidence="1" id="KW-0732">Signal</keyword>
<protein>
    <submittedName>
        <fullName evidence="2">Uncharacterized protein</fullName>
    </submittedName>
</protein>
<reference evidence="2" key="1">
    <citation type="journal article" date="2023" name="Mol. Ecol. Resour.">
        <title>Chromosome-level genome assembly of a triploid poplar Populus alba 'Berolinensis'.</title>
        <authorList>
            <person name="Chen S."/>
            <person name="Yu Y."/>
            <person name="Wang X."/>
            <person name="Wang S."/>
            <person name="Zhang T."/>
            <person name="Zhou Y."/>
            <person name="He R."/>
            <person name="Meng N."/>
            <person name="Wang Y."/>
            <person name="Liu W."/>
            <person name="Liu Z."/>
            <person name="Liu J."/>
            <person name="Guo Q."/>
            <person name="Huang H."/>
            <person name="Sederoff R.R."/>
            <person name="Wang G."/>
            <person name="Qu G."/>
            <person name="Chen S."/>
        </authorList>
    </citation>
    <scope>NUCLEOTIDE SEQUENCE</scope>
    <source>
        <strain evidence="2">SC-2020</strain>
    </source>
</reference>
<dbReference type="AlphaFoldDB" id="A0AAD6PUG4"/>
<gene>
    <name evidence="2" type="ORF">NC653_038140</name>
</gene>
<sequence length="107" mass="12173">MIIIIANWLWLDELAVISFMVGLNEASLIPEAFLSLNHNLEREKEYLLNRGEEYINVASLITPNFSVDDILEAKLRKEIHGIFPKCGSHIYMAHISNHVGGYDGKFT</sequence>
<name>A0AAD6PUG4_9ROSI</name>
<comment type="caution">
    <text evidence="2">The sequence shown here is derived from an EMBL/GenBank/DDBJ whole genome shotgun (WGS) entry which is preliminary data.</text>
</comment>
<dbReference type="Proteomes" id="UP001164929">
    <property type="component" value="Chromosome 17"/>
</dbReference>
<evidence type="ECO:0000313" key="2">
    <source>
        <dbReference type="EMBL" id="KAJ6959997.1"/>
    </source>
</evidence>
<feature type="chain" id="PRO_5042134395" evidence="1">
    <location>
        <begin position="27"/>
        <end position="107"/>
    </location>
</feature>
<keyword evidence="3" id="KW-1185">Reference proteome</keyword>